<evidence type="ECO:0000256" key="1">
    <source>
        <dbReference type="ARBA" id="ARBA00010759"/>
    </source>
</evidence>
<proteinExistence type="inferred from homology"/>
<dbReference type="HAMAP" id="MF_00163">
    <property type="entry name" value="Pep_deformylase"/>
    <property type="match status" value="1"/>
</dbReference>
<dbReference type="Pfam" id="PF01327">
    <property type="entry name" value="Pep_deformylase"/>
    <property type="match status" value="1"/>
</dbReference>
<dbReference type="PANTHER" id="PTHR10458">
    <property type="entry name" value="PEPTIDE DEFORMYLASE"/>
    <property type="match status" value="1"/>
</dbReference>
<dbReference type="NCBIfam" id="NF001159">
    <property type="entry name" value="PRK00150.1-3"/>
    <property type="match status" value="1"/>
</dbReference>
<feature type="active site" evidence="2">
    <location>
        <position position="143"/>
    </location>
</feature>
<dbReference type="PANTHER" id="PTHR10458:SF22">
    <property type="entry name" value="PEPTIDE DEFORMYLASE"/>
    <property type="match status" value="1"/>
</dbReference>
<dbReference type="EC" id="3.5.1.88" evidence="2"/>
<dbReference type="CDD" id="cd00487">
    <property type="entry name" value="Pep_deformylase"/>
    <property type="match status" value="1"/>
</dbReference>
<keyword evidence="4" id="KW-1185">Reference proteome</keyword>
<dbReference type="PIRSF" id="PIRSF004749">
    <property type="entry name" value="Pep_def"/>
    <property type="match status" value="1"/>
</dbReference>
<name>A0ABQ0Q1S6_9PROT</name>
<reference evidence="3" key="1">
    <citation type="submission" date="2013-04" db="EMBL/GenBank/DDBJ databases">
        <title>The genome sequencing project of 58 acetic acid bacteria.</title>
        <authorList>
            <person name="Okamoto-Kainuma A."/>
            <person name="Ishikawa M."/>
            <person name="Umino S."/>
            <person name="Koizumi Y."/>
            <person name="Shiwa Y."/>
            <person name="Yoshikawa H."/>
            <person name="Matsutani M."/>
            <person name="Matsushita K."/>
        </authorList>
    </citation>
    <scope>NUCLEOTIDE SEQUENCE</scope>
    <source>
        <strain evidence="3">NRIC 0535</strain>
    </source>
</reference>
<comment type="function">
    <text evidence="2">Removes the formyl group from the N-terminal Met of newly synthesized proteins. Requires at least a dipeptide for an efficient rate of reaction. N-terminal L-methionine is a prerequisite for activity but the enzyme has broad specificity at other positions.</text>
</comment>
<dbReference type="PRINTS" id="PR01576">
    <property type="entry name" value="PDEFORMYLASE"/>
</dbReference>
<keyword evidence="2" id="KW-0648">Protein biosynthesis</keyword>
<comment type="catalytic activity">
    <reaction evidence="2">
        <text>N-terminal N-formyl-L-methionyl-[peptide] + H2O = N-terminal L-methionyl-[peptide] + formate</text>
        <dbReference type="Rhea" id="RHEA:24420"/>
        <dbReference type="Rhea" id="RHEA-COMP:10639"/>
        <dbReference type="Rhea" id="RHEA-COMP:10640"/>
        <dbReference type="ChEBI" id="CHEBI:15377"/>
        <dbReference type="ChEBI" id="CHEBI:15740"/>
        <dbReference type="ChEBI" id="CHEBI:49298"/>
        <dbReference type="ChEBI" id="CHEBI:64731"/>
        <dbReference type="EC" id="3.5.1.88"/>
    </reaction>
</comment>
<sequence length="176" mass="19204">MALLKIARMGHPVLLQKAQEVEDVHSLTIRQLVSDMIETMLDSRGAGLAAPQVHKSLRLFVYHVPEARCAAGESPIPPRVLINPEITPLGDDTMECTEGCLSLPLLRGVVPRHAAVTYKGLGLDGAVIGGEARGFHANVLQHEYDHLEGILYTMRMTDFASFGYAEEFATPRDSEG</sequence>
<accession>A0ABQ0Q1S6</accession>
<dbReference type="InterPro" id="IPR036821">
    <property type="entry name" value="Peptide_deformylase_sf"/>
</dbReference>
<dbReference type="NCBIfam" id="TIGR00079">
    <property type="entry name" value="pept_deformyl"/>
    <property type="match status" value="1"/>
</dbReference>
<evidence type="ECO:0000313" key="3">
    <source>
        <dbReference type="EMBL" id="GBQ87242.1"/>
    </source>
</evidence>
<gene>
    <name evidence="2" type="primary">def</name>
    <name evidence="3" type="ORF">AA0535_1228</name>
</gene>
<dbReference type="InterPro" id="IPR023635">
    <property type="entry name" value="Peptide_deformylase"/>
</dbReference>
<keyword evidence="2" id="KW-0378">Hydrolase</keyword>
<comment type="caution">
    <text evidence="3">The sequence shown here is derived from an EMBL/GenBank/DDBJ whole genome shotgun (WGS) entry which is preliminary data.</text>
</comment>
<dbReference type="RefSeq" id="WP_264815063.1">
    <property type="nucleotide sequence ID" value="NZ_BAPV01000009.1"/>
</dbReference>
<dbReference type="Gene3D" id="3.90.45.10">
    <property type="entry name" value="Peptide deformylase"/>
    <property type="match status" value="1"/>
</dbReference>
<comment type="similarity">
    <text evidence="1 2">Belongs to the polypeptide deformylase family.</text>
</comment>
<dbReference type="Proteomes" id="UP001062776">
    <property type="component" value="Unassembled WGS sequence"/>
</dbReference>
<comment type="cofactor">
    <cofactor evidence="2">
        <name>Fe(2+)</name>
        <dbReference type="ChEBI" id="CHEBI:29033"/>
    </cofactor>
    <text evidence="2">Binds 1 Fe(2+) ion.</text>
</comment>
<evidence type="ECO:0000256" key="2">
    <source>
        <dbReference type="HAMAP-Rule" id="MF_00163"/>
    </source>
</evidence>
<dbReference type="SUPFAM" id="SSF56420">
    <property type="entry name" value="Peptide deformylase"/>
    <property type="match status" value="1"/>
</dbReference>
<feature type="binding site" evidence="2">
    <location>
        <position position="100"/>
    </location>
    <ligand>
        <name>Fe cation</name>
        <dbReference type="ChEBI" id="CHEBI:24875"/>
    </ligand>
</feature>
<feature type="binding site" evidence="2">
    <location>
        <position position="146"/>
    </location>
    <ligand>
        <name>Fe cation</name>
        <dbReference type="ChEBI" id="CHEBI:24875"/>
    </ligand>
</feature>
<organism evidence="3 4">
    <name type="scientific">Asaia krungthepensis NRIC 0535</name>
    <dbReference type="NCBI Taxonomy" id="1307925"/>
    <lineage>
        <taxon>Bacteria</taxon>
        <taxon>Pseudomonadati</taxon>
        <taxon>Pseudomonadota</taxon>
        <taxon>Alphaproteobacteria</taxon>
        <taxon>Acetobacterales</taxon>
        <taxon>Acetobacteraceae</taxon>
        <taxon>Asaia</taxon>
    </lineage>
</organism>
<protein>
    <recommendedName>
        <fullName evidence="2">Peptide deformylase</fullName>
        <shortName evidence="2">PDF</shortName>
        <ecNumber evidence="2">3.5.1.88</ecNumber>
    </recommendedName>
    <alternativeName>
        <fullName evidence="2">Polypeptide deformylase</fullName>
    </alternativeName>
</protein>
<evidence type="ECO:0000313" key="4">
    <source>
        <dbReference type="Proteomes" id="UP001062776"/>
    </source>
</evidence>
<dbReference type="EMBL" id="BAPV01000009">
    <property type="protein sequence ID" value="GBQ87242.1"/>
    <property type="molecule type" value="Genomic_DNA"/>
</dbReference>
<keyword evidence="2" id="KW-0408">Iron</keyword>
<keyword evidence="2" id="KW-0479">Metal-binding</keyword>
<feature type="binding site" evidence="2">
    <location>
        <position position="142"/>
    </location>
    <ligand>
        <name>Fe cation</name>
        <dbReference type="ChEBI" id="CHEBI:24875"/>
    </ligand>
</feature>